<dbReference type="PANTHER" id="PTHR31170">
    <property type="entry name" value="BNAC04G53230D PROTEIN"/>
    <property type="match status" value="1"/>
</dbReference>
<dbReference type="Pfam" id="PF03140">
    <property type="entry name" value="DUF247"/>
    <property type="match status" value="1"/>
</dbReference>
<evidence type="ECO:0000313" key="2">
    <source>
        <dbReference type="EMBL" id="GEU89765.1"/>
    </source>
</evidence>
<dbReference type="AlphaFoldDB" id="A0A6L2NYK7"/>
<comment type="caution">
    <text evidence="2">The sequence shown here is derived from an EMBL/GenBank/DDBJ whole genome shotgun (WGS) entry which is preliminary data.</text>
</comment>
<accession>A0A6L2NYK7</accession>
<gene>
    <name evidence="2" type="ORF">Tci_061743</name>
</gene>
<feature type="transmembrane region" description="Helical" evidence="1">
    <location>
        <begin position="255"/>
        <end position="278"/>
    </location>
</feature>
<organism evidence="2">
    <name type="scientific">Tanacetum cinerariifolium</name>
    <name type="common">Dalmatian daisy</name>
    <name type="synonym">Chrysanthemum cinerariifolium</name>
    <dbReference type="NCBI Taxonomy" id="118510"/>
    <lineage>
        <taxon>Eukaryota</taxon>
        <taxon>Viridiplantae</taxon>
        <taxon>Streptophyta</taxon>
        <taxon>Embryophyta</taxon>
        <taxon>Tracheophyta</taxon>
        <taxon>Spermatophyta</taxon>
        <taxon>Magnoliopsida</taxon>
        <taxon>eudicotyledons</taxon>
        <taxon>Gunneridae</taxon>
        <taxon>Pentapetalae</taxon>
        <taxon>asterids</taxon>
        <taxon>campanulids</taxon>
        <taxon>Asterales</taxon>
        <taxon>Asteraceae</taxon>
        <taxon>Asteroideae</taxon>
        <taxon>Anthemideae</taxon>
        <taxon>Anthemidinae</taxon>
        <taxon>Tanacetum</taxon>
    </lineage>
</organism>
<dbReference type="InterPro" id="IPR004158">
    <property type="entry name" value="DUF247_pln"/>
</dbReference>
<reference evidence="2" key="1">
    <citation type="journal article" date="2019" name="Sci. Rep.">
        <title>Draft genome of Tanacetum cinerariifolium, the natural source of mosquito coil.</title>
        <authorList>
            <person name="Yamashiro T."/>
            <person name="Shiraishi A."/>
            <person name="Satake H."/>
            <person name="Nakayama K."/>
        </authorList>
    </citation>
    <scope>NUCLEOTIDE SEQUENCE</scope>
</reference>
<name>A0A6L2NYK7_TANCI</name>
<keyword evidence="1" id="KW-0812">Transmembrane</keyword>
<evidence type="ECO:0000256" key="1">
    <source>
        <dbReference type="SAM" id="Phobius"/>
    </source>
</evidence>
<dbReference type="PANTHER" id="PTHR31170:SF25">
    <property type="entry name" value="BNAA09G04570D PROTEIN"/>
    <property type="match status" value="1"/>
</dbReference>
<keyword evidence="1" id="KW-0472">Membrane</keyword>
<proteinExistence type="predicted"/>
<dbReference type="EMBL" id="BKCJ010010033">
    <property type="protein sequence ID" value="GEU89765.1"/>
    <property type="molecule type" value="Genomic_DNA"/>
</dbReference>
<keyword evidence="1" id="KW-1133">Transmembrane helix</keyword>
<sequence length="280" mass="32223">MAHVDVELGDVPNIRDSVQILLDSLERGQSRSRKIRPSICMVPVSSENLAQVRSTLRCIRTDVTDTTHDHILGLFHRSYHFASTKTSSFSGRSTVHSAVELIRAGVNFKPNEESKRAMDIKYESSRTCLYFPWGKPTLRMPELYIDDDTELVIRNFIAYEQTSTQVDYSFTSYAHAIDMLVDTQDDVAKLVESKVVINNLGSNEEAAKLINGICKEIYLREFFYRPQWVQLDRYYMGYWPRNIARLRRTYFSSPWNTIALLAGIVLFAVTIVQTIFTIKN</sequence>
<protein>
    <submittedName>
        <fullName evidence="2">Putative UPF0481 protein At3g02645</fullName>
    </submittedName>
</protein>